<dbReference type="InterPro" id="IPR039532">
    <property type="entry name" value="TetR_C_Firmicutes"/>
</dbReference>
<evidence type="ECO:0000313" key="2">
    <source>
        <dbReference type="EMBL" id="KGR79449.1"/>
    </source>
</evidence>
<dbReference type="Proteomes" id="UP000030408">
    <property type="component" value="Unassembled WGS sequence"/>
</dbReference>
<dbReference type="InterPro" id="IPR050624">
    <property type="entry name" value="HTH-type_Tx_Regulator"/>
</dbReference>
<gene>
    <name evidence="2" type="ORF">CD33_00450</name>
</gene>
<organism evidence="2 3">
    <name type="scientific">Ureibacillus sinduriensis BLB-1 = JCM 15800</name>
    <dbReference type="NCBI Taxonomy" id="1384057"/>
    <lineage>
        <taxon>Bacteria</taxon>
        <taxon>Bacillati</taxon>
        <taxon>Bacillota</taxon>
        <taxon>Bacilli</taxon>
        <taxon>Bacillales</taxon>
        <taxon>Caryophanaceae</taxon>
        <taxon>Ureibacillus</taxon>
    </lineage>
</organism>
<sequence length="201" mass="23670">MKQADPRQIKSKEKLHDAYLKLLFKGQEQFTIQKLCEIANVTRPTFYKIYKDIQELRLDIHKAVLDDLKEALTIKKQILTTEFTQNFIPENLTLLFQHIQLKHIVYETFFIYQPDGTFIKEVKEIIKDFIEEGILLSQSQGKLLPVNLKLLIKYLTGAYVESIIFWIEENYETPIEEMAKSLIEMSLHGSYIPNSLQRSEK</sequence>
<dbReference type="PANTHER" id="PTHR43479">
    <property type="entry name" value="ACREF/ENVCD OPERON REPRESSOR-RELATED"/>
    <property type="match status" value="1"/>
</dbReference>
<dbReference type="Pfam" id="PF14278">
    <property type="entry name" value="TetR_C_8"/>
    <property type="match status" value="1"/>
</dbReference>
<dbReference type="EMBL" id="JPVO01000024">
    <property type="protein sequence ID" value="KGR79449.1"/>
    <property type="molecule type" value="Genomic_DNA"/>
</dbReference>
<dbReference type="RefSeq" id="WP_036197079.1">
    <property type="nucleotide sequence ID" value="NZ_AVCY01000032.1"/>
</dbReference>
<dbReference type="PANTHER" id="PTHR43479:SF7">
    <property type="entry name" value="TETR-FAMILY TRANSCRIPTIONAL REGULATOR"/>
    <property type="match status" value="1"/>
</dbReference>
<proteinExistence type="predicted"/>
<evidence type="ECO:0000259" key="1">
    <source>
        <dbReference type="Pfam" id="PF14278"/>
    </source>
</evidence>
<name>A0A0A3I406_9BACL</name>
<protein>
    <recommendedName>
        <fullName evidence="1">Transcriptional regulator TetR C-terminal Firmicutes type domain-containing protein</fullName>
    </recommendedName>
</protein>
<dbReference type="SUPFAM" id="SSF46689">
    <property type="entry name" value="Homeodomain-like"/>
    <property type="match status" value="1"/>
</dbReference>
<reference evidence="2 3" key="1">
    <citation type="submission" date="2014-02" db="EMBL/GenBank/DDBJ databases">
        <title>Draft genome sequence of Lysinibacillus sinduriensis JCM 15800.</title>
        <authorList>
            <person name="Zhang F."/>
            <person name="Wang G."/>
            <person name="Zhang L."/>
        </authorList>
    </citation>
    <scope>NUCLEOTIDE SEQUENCE [LARGE SCALE GENOMIC DNA]</scope>
    <source>
        <strain evidence="2 3">JCM 15800</strain>
    </source>
</reference>
<dbReference type="AlphaFoldDB" id="A0A0A3I406"/>
<evidence type="ECO:0000313" key="3">
    <source>
        <dbReference type="Proteomes" id="UP000030408"/>
    </source>
</evidence>
<dbReference type="InterPro" id="IPR009057">
    <property type="entry name" value="Homeodomain-like_sf"/>
</dbReference>
<keyword evidence="3" id="KW-1185">Reference proteome</keyword>
<dbReference type="eggNOG" id="COG1309">
    <property type="taxonomic scope" value="Bacteria"/>
</dbReference>
<comment type="caution">
    <text evidence="2">The sequence shown here is derived from an EMBL/GenBank/DDBJ whole genome shotgun (WGS) entry which is preliminary data.</text>
</comment>
<dbReference type="Gene3D" id="1.10.357.10">
    <property type="entry name" value="Tetracycline Repressor, domain 2"/>
    <property type="match status" value="1"/>
</dbReference>
<feature type="domain" description="Transcriptional regulator TetR C-terminal Firmicutes type" evidence="1">
    <location>
        <begin position="90"/>
        <end position="185"/>
    </location>
</feature>
<accession>A0A0A3I406</accession>